<dbReference type="PANTHER" id="PTHR19282">
    <property type="entry name" value="TETRASPANIN"/>
    <property type="match status" value="1"/>
</dbReference>
<dbReference type="SUPFAM" id="SSF48652">
    <property type="entry name" value="Tetraspanin"/>
    <property type="match status" value="1"/>
</dbReference>
<feature type="transmembrane region" description="Helical" evidence="6">
    <location>
        <begin position="12"/>
        <end position="36"/>
    </location>
</feature>
<dbReference type="InterPro" id="IPR018499">
    <property type="entry name" value="Tetraspanin/Peripherin"/>
</dbReference>
<dbReference type="STRING" id="28743.ENSCVAP00000029448"/>
<dbReference type="AlphaFoldDB" id="A0A3Q2EAJ4"/>
<dbReference type="Pfam" id="PF00335">
    <property type="entry name" value="Tetraspanin"/>
    <property type="match status" value="1"/>
</dbReference>
<evidence type="ECO:0000313" key="7">
    <source>
        <dbReference type="Ensembl" id="ENSCVAP00000029448.1"/>
    </source>
</evidence>
<feature type="transmembrane region" description="Helical" evidence="6">
    <location>
        <begin position="233"/>
        <end position="253"/>
    </location>
</feature>
<evidence type="ECO:0000256" key="1">
    <source>
        <dbReference type="ARBA" id="ARBA00004141"/>
    </source>
</evidence>
<keyword evidence="5 6" id="KW-0472">Membrane</keyword>
<feature type="transmembrane region" description="Helical" evidence="6">
    <location>
        <begin position="85"/>
        <end position="108"/>
    </location>
</feature>
<dbReference type="InterPro" id="IPR008952">
    <property type="entry name" value="Tetraspanin_EC2_sf"/>
</dbReference>
<keyword evidence="4 6" id="KW-1133">Transmembrane helix</keyword>
<proteinExistence type="inferred from homology"/>
<evidence type="ECO:0000313" key="8">
    <source>
        <dbReference type="Proteomes" id="UP000265020"/>
    </source>
</evidence>
<comment type="subcellular location">
    <subcellularLocation>
        <location evidence="1 6">Membrane</location>
        <topology evidence="1 6">Multi-pass membrane protein</topology>
    </subcellularLocation>
</comment>
<evidence type="ECO:0000256" key="5">
    <source>
        <dbReference type="ARBA" id="ARBA00023136"/>
    </source>
</evidence>
<reference evidence="7" key="2">
    <citation type="submission" date="2025-09" db="UniProtKB">
        <authorList>
            <consortium name="Ensembl"/>
        </authorList>
    </citation>
    <scope>IDENTIFICATION</scope>
</reference>
<sequence length="275" mass="31508">MCCLKRNTLKTILHLICQLLWVVGLVLAMGGIYLLMTHRHYSLFFSQNYIILSAVFTLCSAAFLLCTGFLGTWLSLKDSRCLQGLFVYLLVVIFCLGSTASALAYVHFRKVFLLYKSSYFFLIKKQKFNFSSLSLFQMGSETASLSEVFEKYTGSSQDINSQTVDATQKELQCCGVSNYTDWLDTSWFNHTGGKLFPRSCCNSTFVSCTGSVNQYWQLYSEGCQIKVEETFKFILSFIMWSCLLGFLTELVLLTTMGRMMMMEQQPFKYHPLHYS</sequence>
<dbReference type="GO" id="GO:0005886">
    <property type="term" value="C:plasma membrane"/>
    <property type="evidence" value="ECO:0007669"/>
    <property type="project" value="TreeGrafter"/>
</dbReference>
<protein>
    <recommendedName>
        <fullName evidence="6">Tetraspanin</fullName>
    </recommendedName>
</protein>
<comment type="similarity">
    <text evidence="2 6">Belongs to the tetraspanin (TM4SF) family.</text>
</comment>
<organism evidence="7 8">
    <name type="scientific">Cyprinodon variegatus</name>
    <name type="common">Sheepshead minnow</name>
    <dbReference type="NCBI Taxonomy" id="28743"/>
    <lineage>
        <taxon>Eukaryota</taxon>
        <taxon>Metazoa</taxon>
        <taxon>Chordata</taxon>
        <taxon>Craniata</taxon>
        <taxon>Vertebrata</taxon>
        <taxon>Euteleostomi</taxon>
        <taxon>Actinopterygii</taxon>
        <taxon>Neopterygii</taxon>
        <taxon>Teleostei</taxon>
        <taxon>Neoteleostei</taxon>
        <taxon>Acanthomorphata</taxon>
        <taxon>Ovalentaria</taxon>
        <taxon>Atherinomorphae</taxon>
        <taxon>Cyprinodontiformes</taxon>
        <taxon>Cyprinodontidae</taxon>
        <taxon>Cyprinodon</taxon>
    </lineage>
</organism>
<dbReference type="PIRSF" id="PIRSF002419">
    <property type="entry name" value="Tetraspanin"/>
    <property type="match status" value="1"/>
</dbReference>
<evidence type="ECO:0000256" key="6">
    <source>
        <dbReference type="RuleBase" id="RU361218"/>
    </source>
</evidence>
<dbReference type="InterPro" id="IPR000301">
    <property type="entry name" value="Tetraspanin_animals"/>
</dbReference>
<reference evidence="7" key="1">
    <citation type="submission" date="2025-08" db="UniProtKB">
        <authorList>
            <consortium name="Ensembl"/>
        </authorList>
    </citation>
    <scope>IDENTIFICATION</scope>
</reference>
<dbReference type="PRINTS" id="PR00259">
    <property type="entry name" value="TMFOUR"/>
</dbReference>
<keyword evidence="3 6" id="KW-0812">Transmembrane</keyword>
<feature type="transmembrane region" description="Helical" evidence="6">
    <location>
        <begin position="48"/>
        <end position="73"/>
    </location>
</feature>
<dbReference type="Proteomes" id="UP000265020">
    <property type="component" value="Unassembled WGS sequence"/>
</dbReference>
<evidence type="ECO:0000256" key="4">
    <source>
        <dbReference type="ARBA" id="ARBA00022989"/>
    </source>
</evidence>
<evidence type="ECO:0000256" key="2">
    <source>
        <dbReference type="ARBA" id="ARBA00006840"/>
    </source>
</evidence>
<dbReference type="Ensembl" id="ENSCVAT00000031160.1">
    <property type="protein sequence ID" value="ENSCVAP00000029448.1"/>
    <property type="gene ID" value="ENSCVAG00000017223.1"/>
</dbReference>
<dbReference type="Gene3D" id="1.10.1450.10">
    <property type="entry name" value="Tetraspanin"/>
    <property type="match status" value="1"/>
</dbReference>
<keyword evidence="8" id="KW-1185">Reference proteome</keyword>
<evidence type="ECO:0000256" key="3">
    <source>
        <dbReference type="ARBA" id="ARBA00022692"/>
    </source>
</evidence>
<accession>A0A3Q2EAJ4</accession>
<dbReference type="PANTHER" id="PTHR19282:SF477">
    <property type="entry name" value="TETRASPANIN"/>
    <property type="match status" value="1"/>
</dbReference>
<name>A0A3Q2EAJ4_CYPVA</name>
<dbReference type="GeneTree" id="ENSGT00940000154954"/>